<evidence type="ECO:0000256" key="7">
    <source>
        <dbReference type="SAM" id="MobiDB-lite"/>
    </source>
</evidence>
<evidence type="ECO:0000256" key="2">
    <source>
        <dbReference type="ARBA" id="ARBA00007466"/>
    </source>
</evidence>
<dbReference type="GO" id="GO:0030692">
    <property type="term" value="C:Noc4p-Nop14p complex"/>
    <property type="evidence" value="ECO:0007669"/>
    <property type="project" value="TreeGrafter"/>
</dbReference>
<protein>
    <submittedName>
        <fullName evidence="8">Nucleolar protein</fullName>
    </submittedName>
</protein>
<feature type="region of interest" description="Disordered" evidence="7">
    <location>
        <begin position="1"/>
        <end position="82"/>
    </location>
</feature>
<feature type="region of interest" description="Disordered" evidence="7">
    <location>
        <begin position="277"/>
        <end position="457"/>
    </location>
</feature>
<proteinExistence type="inferred from homology"/>
<evidence type="ECO:0000256" key="6">
    <source>
        <dbReference type="ARBA" id="ARBA00024695"/>
    </source>
</evidence>
<dbReference type="PANTHER" id="PTHR23183:SF0">
    <property type="entry name" value="NUCLEOLAR PROTEIN 14"/>
    <property type="match status" value="1"/>
</dbReference>
<feature type="region of interest" description="Disordered" evidence="7">
    <location>
        <begin position="769"/>
        <end position="822"/>
    </location>
</feature>
<gene>
    <name evidence="8" type="ORF">Slin15195_G075270</name>
</gene>
<keyword evidence="4" id="KW-0698">rRNA processing</keyword>
<name>A0A9Q9AY61_9PEZI</name>
<accession>A0A9Q9AY61</accession>
<comment type="similarity">
    <text evidence="2">Belongs to the NOP14 family.</text>
</comment>
<dbReference type="InterPro" id="IPR007276">
    <property type="entry name" value="Nop14"/>
</dbReference>
<evidence type="ECO:0000313" key="8">
    <source>
        <dbReference type="EMBL" id="USW54208.1"/>
    </source>
</evidence>
<feature type="compositionally biased region" description="Acidic residues" evidence="7">
    <location>
        <begin position="431"/>
        <end position="457"/>
    </location>
</feature>
<dbReference type="GO" id="GO:0030490">
    <property type="term" value="P:maturation of SSU-rRNA"/>
    <property type="evidence" value="ECO:0007669"/>
    <property type="project" value="TreeGrafter"/>
</dbReference>
<feature type="compositionally biased region" description="Basic and acidic residues" evidence="7">
    <location>
        <begin position="226"/>
        <end position="262"/>
    </location>
</feature>
<comment type="subcellular location">
    <subcellularLocation>
        <location evidence="1">Nucleus</location>
        <location evidence="1">Nucleolus</location>
    </subcellularLocation>
</comment>
<feature type="region of interest" description="Disordered" evidence="7">
    <location>
        <begin position="858"/>
        <end position="886"/>
    </location>
</feature>
<sequence>MPASQLKRLKQSLRDSGVTGPQKSKKQKKQIASSKDQTRRNDRAAQLQNIRDSFNPFELKATNSRPQKFEHASASNGAGAGKYKAVLHRPGVSKSAGEEMRRATLLPEMRRRNKVGGLVDRRIGEGDADMTPEERAAARFAREKERKTKGRSMFDLEGDDDEGGFQLTHGGKGVGDLAADDFDVSVSGGSDDEGSDGGLFRKKRRRSDVDEEDDIDGEEEEQVEEQPERKKTKKEVMEELIAKSKMHKYERQKAKEDDEDLRETLDKGFDDIYALLKGSKKALPPPKQPEPAATNGSGPVINADRQRLLDGMDREKADKEYDIRMKQLATDARAKPSDKTLTAEEKALKDAQKLKVLEEKRQKRMRGEDVSDDEAAPKDSAAQLEGDDEEIPDQAEEFGFTNSMPKQKAERDVQPDEDEFEFDENLVASDSEAEMSDDESGITGDEDGDAAPAENEEDEFVKEVLGAASSTGANTSVLGERRSGKDASGLAYSYPCPRSHAELLEIVQELPAEKLTTVIQRVRALYHPSLSASNKESMADFSSALVEHLAWMAENVQPMAVIEQVIRHLHSLSRTYPTQIGEAFRRALTAFHERGQPTPGDLVQLTAISSIYPTSDHWHQVVTPAITIMARWLSLNVPSTAKPADGKVFRTGAFLVALCVKYQALSRRYIPEALRFTIRTLAAGTAKLSDPISAKLVQPDIVRDLLKPHLNNLAAMADMWKDKSAFVEIFSPALPILKKLGQSPLLKDLNAKTPHRNISILIQQSRTARRPLELHHHRPQPIRTSIPKFEENFNPDKHYDPDKERSEASKLQKEYKRERKGALRELRKDANFVAREQLKDKRERDAEYEKKYRRLVAEVQNEEGAANRDYERVKAKRQAEKKRDKK</sequence>
<feature type="compositionally biased region" description="Acidic residues" evidence="7">
    <location>
        <begin position="385"/>
        <end position="396"/>
    </location>
</feature>
<feature type="compositionally biased region" description="Basic and acidic residues" evidence="7">
    <location>
        <begin position="304"/>
        <end position="325"/>
    </location>
</feature>
<feature type="compositionally biased region" description="Acidic residues" evidence="7">
    <location>
        <begin position="209"/>
        <end position="225"/>
    </location>
</feature>
<keyword evidence="3" id="KW-0690">Ribosome biogenesis</keyword>
<feature type="compositionally biased region" description="Basic and acidic residues" evidence="7">
    <location>
        <begin position="332"/>
        <end position="369"/>
    </location>
</feature>
<organism evidence="8 9">
    <name type="scientific">Septoria linicola</name>
    <dbReference type="NCBI Taxonomy" id="215465"/>
    <lineage>
        <taxon>Eukaryota</taxon>
        <taxon>Fungi</taxon>
        <taxon>Dikarya</taxon>
        <taxon>Ascomycota</taxon>
        <taxon>Pezizomycotina</taxon>
        <taxon>Dothideomycetes</taxon>
        <taxon>Dothideomycetidae</taxon>
        <taxon>Mycosphaerellales</taxon>
        <taxon>Mycosphaerellaceae</taxon>
        <taxon>Septoria</taxon>
    </lineage>
</organism>
<keyword evidence="5" id="KW-0539">Nucleus</keyword>
<evidence type="ECO:0000256" key="3">
    <source>
        <dbReference type="ARBA" id="ARBA00022517"/>
    </source>
</evidence>
<keyword evidence="9" id="KW-1185">Reference proteome</keyword>
<feature type="region of interest" description="Disordered" evidence="7">
    <location>
        <begin position="123"/>
        <end position="262"/>
    </location>
</feature>
<feature type="compositionally biased region" description="Basic and acidic residues" evidence="7">
    <location>
        <begin position="865"/>
        <end position="886"/>
    </location>
</feature>
<reference evidence="8" key="1">
    <citation type="submission" date="2022-06" db="EMBL/GenBank/DDBJ databases">
        <title>Complete genome sequences of two strains of the flax pathogen Septoria linicola.</title>
        <authorList>
            <person name="Lapalu N."/>
            <person name="Simon A."/>
            <person name="Demenou B."/>
            <person name="Paumier D."/>
            <person name="Guillot M.-P."/>
            <person name="Gout L."/>
            <person name="Valade R."/>
        </authorList>
    </citation>
    <scope>NUCLEOTIDE SEQUENCE</scope>
    <source>
        <strain evidence="8">SE15195</strain>
    </source>
</reference>
<feature type="compositionally biased region" description="Basic and acidic residues" evidence="7">
    <location>
        <begin position="132"/>
        <end position="146"/>
    </location>
</feature>
<feature type="compositionally biased region" description="Acidic residues" evidence="7">
    <location>
        <begin position="415"/>
        <end position="424"/>
    </location>
</feature>
<dbReference type="EMBL" id="CP099423">
    <property type="protein sequence ID" value="USW54208.1"/>
    <property type="molecule type" value="Genomic_DNA"/>
</dbReference>
<evidence type="ECO:0000313" key="9">
    <source>
        <dbReference type="Proteomes" id="UP001056384"/>
    </source>
</evidence>
<dbReference type="GO" id="GO:0032040">
    <property type="term" value="C:small-subunit processome"/>
    <property type="evidence" value="ECO:0007669"/>
    <property type="project" value="InterPro"/>
</dbReference>
<dbReference type="AlphaFoldDB" id="A0A9Q9AY61"/>
<dbReference type="PANTHER" id="PTHR23183">
    <property type="entry name" value="NOP14"/>
    <property type="match status" value="1"/>
</dbReference>
<dbReference type="Proteomes" id="UP001056384">
    <property type="component" value="Chromosome 6"/>
</dbReference>
<dbReference type="Pfam" id="PF04147">
    <property type="entry name" value="Nop14"/>
    <property type="match status" value="2"/>
</dbReference>
<evidence type="ECO:0000256" key="5">
    <source>
        <dbReference type="ARBA" id="ARBA00023242"/>
    </source>
</evidence>
<evidence type="ECO:0000256" key="1">
    <source>
        <dbReference type="ARBA" id="ARBA00004604"/>
    </source>
</evidence>
<comment type="function">
    <text evidence="6">Involved in nucleolar processing of pre-18S ribosomal RNA. Has a role in the nuclear export of 40S pre-ribosomal subunit to the cytoplasm.</text>
</comment>
<evidence type="ECO:0000256" key="4">
    <source>
        <dbReference type="ARBA" id="ARBA00022552"/>
    </source>
</evidence>
<feature type="compositionally biased region" description="Basic and acidic residues" evidence="7">
    <location>
        <begin position="788"/>
        <end position="822"/>
    </location>
</feature>